<sequence length="225" mass="24655">MAAVAVCGALLPCSCPVFVLRRHLSRTCPSQLLRIPIVDFDEVQNIWNPLAMKAAMRGAPSPFTAHSRWNSCWTARVLRDAASPAVAPSDRKLWLRRRAGIFESGGARRYSCSCEPIKPLCGSSAQTMFPRPSQLHAFARSTTAPIRRALLAPSEVTYDADGDARWRLAAGLNVDAILHRPVTRLCHALPSSFETDCFIASSLPPITESRMLIHARVECSSTSNV</sequence>
<accession>A0A6G1JHV6</accession>
<organism evidence="1 2">
    <name type="scientific">Lentithecium fluviatile CBS 122367</name>
    <dbReference type="NCBI Taxonomy" id="1168545"/>
    <lineage>
        <taxon>Eukaryota</taxon>
        <taxon>Fungi</taxon>
        <taxon>Dikarya</taxon>
        <taxon>Ascomycota</taxon>
        <taxon>Pezizomycotina</taxon>
        <taxon>Dothideomycetes</taxon>
        <taxon>Pleosporomycetidae</taxon>
        <taxon>Pleosporales</taxon>
        <taxon>Massarineae</taxon>
        <taxon>Lentitheciaceae</taxon>
        <taxon>Lentithecium</taxon>
    </lineage>
</organism>
<name>A0A6G1JHV6_9PLEO</name>
<reference evidence="1" key="1">
    <citation type="journal article" date="2020" name="Stud. Mycol.">
        <title>101 Dothideomycetes genomes: a test case for predicting lifestyles and emergence of pathogens.</title>
        <authorList>
            <person name="Haridas S."/>
            <person name="Albert R."/>
            <person name="Binder M."/>
            <person name="Bloem J."/>
            <person name="Labutti K."/>
            <person name="Salamov A."/>
            <person name="Andreopoulos B."/>
            <person name="Baker S."/>
            <person name="Barry K."/>
            <person name="Bills G."/>
            <person name="Bluhm B."/>
            <person name="Cannon C."/>
            <person name="Castanera R."/>
            <person name="Culley D."/>
            <person name="Daum C."/>
            <person name="Ezra D."/>
            <person name="Gonzalez J."/>
            <person name="Henrissat B."/>
            <person name="Kuo A."/>
            <person name="Liang C."/>
            <person name="Lipzen A."/>
            <person name="Lutzoni F."/>
            <person name="Magnuson J."/>
            <person name="Mondo S."/>
            <person name="Nolan M."/>
            <person name="Ohm R."/>
            <person name="Pangilinan J."/>
            <person name="Park H.-J."/>
            <person name="Ramirez L."/>
            <person name="Alfaro M."/>
            <person name="Sun H."/>
            <person name="Tritt A."/>
            <person name="Yoshinaga Y."/>
            <person name="Zwiers L.-H."/>
            <person name="Turgeon B."/>
            <person name="Goodwin S."/>
            <person name="Spatafora J."/>
            <person name="Crous P."/>
            <person name="Grigoriev I."/>
        </authorList>
    </citation>
    <scope>NUCLEOTIDE SEQUENCE</scope>
    <source>
        <strain evidence="1">CBS 122367</strain>
    </source>
</reference>
<gene>
    <name evidence="1" type="ORF">K458DRAFT_131706</name>
</gene>
<evidence type="ECO:0000313" key="2">
    <source>
        <dbReference type="Proteomes" id="UP000799291"/>
    </source>
</evidence>
<keyword evidence="2" id="KW-1185">Reference proteome</keyword>
<protein>
    <submittedName>
        <fullName evidence="1">Uncharacterized protein</fullName>
    </submittedName>
</protein>
<dbReference type="AlphaFoldDB" id="A0A6G1JHV6"/>
<dbReference type="Proteomes" id="UP000799291">
    <property type="component" value="Unassembled WGS sequence"/>
</dbReference>
<dbReference type="EMBL" id="MU005572">
    <property type="protein sequence ID" value="KAF2689733.1"/>
    <property type="molecule type" value="Genomic_DNA"/>
</dbReference>
<evidence type="ECO:0000313" key="1">
    <source>
        <dbReference type="EMBL" id="KAF2689733.1"/>
    </source>
</evidence>
<proteinExistence type="predicted"/>